<dbReference type="InterPro" id="IPR024224">
    <property type="entry name" value="DENND6"/>
</dbReference>
<dbReference type="AlphaFoldDB" id="A0AA35TTF5"/>
<dbReference type="PANTHER" id="PTHR13677:SF0">
    <property type="entry name" value="LD41638P"/>
    <property type="match status" value="1"/>
</dbReference>
<reference evidence="2" key="1">
    <citation type="submission" date="2023-03" db="EMBL/GenBank/DDBJ databases">
        <authorList>
            <person name="Steffen K."/>
            <person name="Cardenas P."/>
        </authorList>
    </citation>
    <scope>NUCLEOTIDE SEQUENCE</scope>
</reference>
<comment type="caution">
    <text evidence="2">The sequence shown here is derived from an EMBL/GenBank/DDBJ whole genome shotgun (WGS) entry which is preliminary data.</text>
</comment>
<dbReference type="EMBL" id="CASHTH010004153">
    <property type="protein sequence ID" value="CAI8054140.1"/>
    <property type="molecule type" value="Genomic_DNA"/>
</dbReference>
<gene>
    <name evidence="2" type="ORF">GBAR_LOCUS29584</name>
</gene>
<proteinExistence type="predicted"/>
<feature type="region of interest" description="Disordered" evidence="1">
    <location>
        <begin position="21"/>
        <end position="40"/>
    </location>
</feature>
<evidence type="ECO:0000256" key="1">
    <source>
        <dbReference type="SAM" id="MobiDB-lite"/>
    </source>
</evidence>
<organism evidence="2 3">
    <name type="scientific">Geodia barretti</name>
    <name type="common">Barrett's horny sponge</name>
    <dbReference type="NCBI Taxonomy" id="519541"/>
    <lineage>
        <taxon>Eukaryota</taxon>
        <taxon>Metazoa</taxon>
        <taxon>Porifera</taxon>
        <taxon>Demospongiae</taxon>
        <taxon>Heteroscleromorpha</taxon>
        <taxon>Tetractinellida</taxon>
        <taxon>Astrophorina</taxon>
        <taxon>Geodiidae</taxon>
        <taxon>Geodia</taxon>
    </lineage>
</organism>
<dbReference type="PANTHER" id="PTHR13677">
    <property type="entry name" value="LD41638P"/>
    <property type="match status" value="1"/>
</dbReference>
<dbReference type="GO" id="GO:0055037">
    <property type="term" value="C:recycling endosome"/>
    <property type="evidence" value="ECO:0007669"/>
    <property type="project" value="TreeGrafter"/>
</dbReference>
<evidence type="ECO:0000313" key="2">
    <source>
        <dbReference type="EMBL" id="CAI8054140.1"/>
    </source>
</evidence>
<evidence type="ECO:0000313" key="3">
    <source>
        <dbReference type="Proteomes" id="UP001174909"/>
    </source>
</evidence>
<sequence length="200" mass="22875">MSSNLETSHPAVLVPVLYRTEESRPHQRSRSPGDLSDSRPGVFSRYKPFLQKDKTFAKLVISNSSVLTYPPLTSLTRSNVLTFSPHIMSQNVHVYRRFLSSPNFTSWFSVRKEEANQKLRLIHLDQLCKADIGFWMRDKQEVEIVDFLLQVKECLSRATRQYPSVSAQTVHTLQSQIRTIISSLPEDLQSCLKSSFSSPS</sequence>
<name>A0AA35TTF5_GEOBA</name>
<dbReference type="GO" id="GO:0005085">
    <property type="term" value="F:guanyl-nucleotide exchange factor activity"/>
    <property type="evidence" value="ECO:0007669"/>
    <property type="project" value="InterPro"/>
</dbReference>
<keyword evidence="3" id="KW-1185">Reference proteome</keyword>
<accession>A0AA35TTF5</accession>
<dbReference type="Proteomes" id="UP001174909">
    <property type="component" value="Unassembled WGS sequence"/>
</dbReference>
<protein>
    <submittedName>
        <fullName evidence="2">Protein DENND6B</fullName>
    </submittedName>
</protein>